<evidence type="ECO:0000256" key="10">
    <source>
        <dbReference type="ARBA" id="ARBA00023077"/>
    </source>
</evidence>
<dbReference type="InterPro" id="IPR037066">
    <property type="entry name" value="Plug_dom_sf"/>
</dbReference>
<dbReference type="Pfam" id="PF07715">
    <property type="entry name" value="Plug"/>
    <property type="match status" value="1"/>
</dbReference>
<dbReference type="Proteomes" id="UP000199310">
    <property type="component" value="Unassembled WGS sequence"/>
</dbReference>
<evidence type="ECO:0000256" key="12">
    <source>
        <dbReference type="ARBA" id="ARBA00023170"/>
    </source>
</evidence>
<name>A0A1I0SA24_9BACT</name>
<organism evidence="18 19">
    <name type="scientific">Chitinophaga arvensicola</name>
    <dbReference type="NCBI Taxonomy" id="29529"/>
    <lineage>
        <taxon>Bacteria</taxon>
        <taxon>Pseudomonadati</taxon>
        <taxon>Bacteroidota</taxon>
        <taxon>Chitinophagia</taxon>
        <taxon>Chitinophagales</taxon>
        <taxon>Chitinophagaceae</taxon>
        <taxon>Chitinophaga</taxon>
    </lineage>
</organism>
<dbReference type="InterPro" id="IPR000531">
    <property type="entry name" value="Beta-barrel_TonB"/>
</dbReference>
<keyword evidence="7" id="KW-0732">Signal</keyword>
<keyword evidence="19" id="KW-1185">Reference proteome</keyword>
<evidence type="ECO:0000256" key="6">
    <source>
        <dbReference type="ARBA" id="ARBA00022692"/>
    </source>
</evidence>
<reference evidence="19" key="1">
    <citation type="submission" date="2016-10" db="EMBL/GenBank/DDBJ databases">
        <authorList>
            <person name="Varghese N."/>
            <person name="Submissions S."/>
        </authorList>
    </citation>
    <scope>NUCLEOTIDE SEQUENCE [LARGE SCALE GENOMIC DNA]</scope>
    <source>
        <strain evidence="19">DSM 3695</strain>
    </source>
</reference>
<keyword evidence="5" id="KW-0410">Iron transport</keyword>
<dbReference type="Gene3D" id="2.170.130.10">
    <property type="entry name" value="TonB-dependent receptor, plug domain"/>
    <property type="match status" value="1"/>
</dbReference>
<dbReference type="STRING" id="29529.SAMN04488122_4638"/>
<keyword evidence="4 14" id="KW-1134">Transmembrane beta strand</keyword>
<evidence type="ECO:0000256" key="13">
    <source>
        <dbReference type="ARBA" id="ARBA00023237"/>
    </source>
</evidence>
<dbReference type="InterPro" id="IPR012910">
    <property type="entry name" value="Plug_dom"/>
</dbReference>
<dbReference type="PANTHER" id="PTHR32552:SF68">
    <property type="entry name" value="FERRICHROME OUTER MEMBRANE TRANSPORTER_PHAGE RECEPTOR"/>
    <property type="match status" value="1"/>
</dbReference>
<dbReference type="SUPFAM" id="SSF49464">
    <property type="entry name" value="Carboxypeptidase regulatory domain-like"/>
    <property type="match status" value="1"/>
</dbReference>
<evidence type="ECO:0000256" key="4">
    <source>
        <dbReference type="ARBA" id="ARBA00022452"/>
    </source>
</evidence>
<comment type="similarity">
    <text evidence="2 14 15">Belongs to the TonB-dependent receptor family.</text>
</comment>
<comment type="subcellular location">
    <subcellularLocation>
        <location evidence="1 14">Cell outer membrane</location>
        <topology evidence="1 14">Multi-pass membrane protein</topology>
    </subcellularLocation>
</comment>
<dbReference type="InterPro" id="IPR008969">
    <property type="entry name" value="CarboxyPept-like_regulatory"/>
</dbReference>
<dbReference type="EMBL" id="FOJG01000002">
    <property type="protein sequence ID" value="SEW52007.1"/>
    <property type="molecule type" value="Genomic_DNA"/>
</dbReference>
<keyword evidence="9" id="KW-0406">Ion transport</keyword>
<keyword evidence="3 14" id="KW-0813">Transport</keyword>
<evidence type="ECO:0000259" key="17">
    <source>
        <dbReference type="Pfam" id="PF07715"/>
    </source>
</evidence>
<dbReference type="GO" id="GO:0015344">
    <property type="term" value="F:siderophore uptake transmembrane transporter activity"/>
    <property type="evidence" value="ECO:0007669"/>
    <property type="project" value="TreeGrafter"/>
</dbReference>
<feature type="domain" description="TonB-dependent receptor-like beta-barrel" evidence="16">
    <location>
        <begin position="353"/>
        <end position="801"/>
    </location>
</feature>
<keyword evidence="11 14" id="KW-0472">Membrane</keyword>
<dbReference type="CDD" id="cd01347">
    <property type="entry name" value="ligand_gated_channel"/>
    <property type="match status" value="1"/>
</dbReference>
<keyword evidence="12" id="KW-0675">Receptor</keyword>
<evidence type="ECO:0000256" key="8">
    <source>
        <dbReference type="ARBA" id="ARBA00023004"/>
    </source>
</evidence>
<evidence type="ECO:0000313" key="18">
    <source>
        <dbReference type="EMBL" id="SEW52007.1"/>
    </source>
</evidence>
<dbReference type="GO" id="GO:0009279">
    <property type="term" value="C:cell outer membrane"/>
    <property type="evidence" value="ECO:0007669"/>
    <property type="project" value="UniProtKB-SubCell"/>
</dbReference>
<evidence type="ECO:0000256" key="3">
    <source>
        <dbReference type="ARBA" id="ARBA00022448"/>
    </source>
</evidence>
<evidence type="ECO:0000256" key="5">
    <source>
        <dbReference type="ARBA" id="ARBA00022496"/>
    </source>
</evidence>
<dbReference type="GO" id="GO:0015891">
    <property type="term" value="P:siderophore transport"/>
    <property type="evidence" value="ECO:0007669"/>
    <property type="project" value="InterPro"/>
</dbReference>
<keyword evidence="8" id="KW-0408">Iron</keyword>
<dbReference type="InterPro" id="IPR036942">
    <property type="entry name" value="Beta-barrel_TonB_sf"/>
</dbReference>
<feature type="domain" description="TonB-dependent receptor plug" evidence="17">
    <location>
        <begin position="175"/>
        <end position="269"/>
    </location>
</feature>
<accession>A0A1I0SA24</accession>
<evidence type="ECO:0000313" key="19">
    <source>
        <dbReference type="Proteomes" id="UP000199310"/>
    </source>
</evidence>
<proteinExistence type="inferred from homology"/>
<gene>
    <name evidence="18" type="ORF">SAMN04488122_4638</name>
</gene>
<dbReference type="Pfam" id="PF13715">
    <property type="entry name" value="CarbopepD_reg_2"/>
    <property type="match status" value="1"/>
</dbReference>
<dbReference type="PANTHER" id="PTHR32552">
    <property type="entry name" value="FERRICHROME IRON RECEPTOR-RELATED"/>
    <property type="match status" value="1"/>
</dbReference>
<keyword evidence="6 14" id="KW-0812">Transmembrane</keyword>
<dbReference type="InterPro" id="IPR010105">
    <property type="entry name" value="TonB_sidphr_rcpt"/>
</dbReference>
<dbReference type="InterPro" id="IPR039426">
    <property type="entry name" value="TonB-dep_rcpt-like"/>
</dbReference>
<evidence type="ECO:0000259" key="16">
    <source>
        <dbReference type="Pfam" id="PF00593"/>
    </source>
</evidence>
<keyword evidence="10 15" id="KW-0798">TonB box</keyword>
<evidence type="ECO:0000256" key="15">
    <source>
        <dbReference type="RuleBase" id="RU003357"/>
    </source>
</evidence>
<evidence type="ECO:0000256" key="11">
    <source>
        <dbReference type="ARBA" id="ARBA00023136"/>
    </source>
</evidence>
<dbReference type="Pfam" id="PF00593">
    <property type="entry name" value="TonB_dep_Rec_b-barrel"/>
    <property type="match status" value="1"/>
</dbReference>
<dbReference type="Gene3D" id="2.60.40.1120">
    <property type="entry name" value="Carboxypeptidase-like, regulatory domain"/>
    <property type="match status" value="1"/>
</dbReference>
<dbReference type="NCBIfam" id="TIGR01783">
    <property type="entry name" value="TonB-siderophor"/>
    <property type="match status" value="1"/>
</dbReference>
<dbReference type="GO" id="GO:0038023">
    <property type="term" value="F:signaling receptor activity"/>
    <property type="evidence" value="ECO:0007669"/>
    <property type="project" value="InterPro"/>
</dbReference>
<keyword evidence="13 14" id="KW-0998">Cell outer membrane</keyword>
<evidence type="ECO:0000256" key="7">
    <source>
        <dbReference type="ARBA" id="ARBA00022729"/>
    </source>
</evidence>
<dbReference type="Gene3D" id="2.40.170.20">
    <property type="entry name" value="TonB-dependent receptor, beta-barrel domain"/>
    <property type="match status" value="1"/>
</dbReference>
<dbReference type="PROSITE" id="PS52016">
    <property type="entry name" value="TONB_DEPENDENT_REC_3"/>
    <property type="match status" value="1"/>
</dbReference>
<evidence type="ECO:0000256" key="1">
    <source>
        <dbReference type="ARBA" id="ARBA00004571"/>
    </source>
</evidence>
<protein>
    <submittedName>
        <fullName evidence="18">Iron complex outermembrane recepter protein</fullName>
    </submittedName>
</protein>
<dbReference type="AlphaFoldDB" id="A0A1I0SA24"/>
<dbReference type="SUPFAM" id="SSF56935">
    <property type="entry name" value="Porins"/>
    <property type="match status" value="1"/>
</dbReference>
<evidence type="ECO:0000256" key="2">
    <source>
        <dbReference type="ARBA" id="ARBA00009810"/>
    </source>
</evidence>
<evidence type="ECO:0000256" key="14">
    <source>
        <dbReference type="PROSITE-ProRule" id="PRU01360"/>
    </source>
</evidence>
<evidence type="ECO:0000256" key="9">
    <source>
        <dbReference type="ARBA" id="ARBA00023065"/>
    </source>
</evidence>
<sequence>MRKWFSAFVSYCISPAPNFAPAKRNLTMEQSMIMAFLKKTGWCLLLLVAILTNTAFAEEIDNGGSIKGLITTSDNKPAPGVVVILKGTKKSILTDDNGTYLLRNINPGTYTIQVSLTGYETTSQQVTVEKDKTSTVDLQLNISEKNLNEVEVTASRNKYTKRSSDYVAKLPLKNIENPQVYSVISSELIKDQVVTRYEDALNNTPGISKLWSSTGRDGDGTGYYSLRGFAVQPTLVNGLPGLTNGGLDVANIERIEVVKGPSGTLFGSSLVSYGGLINTITKKPYDHFGGEISYTGGSYGLNRLTADINTPLDKDNKVLLRVTGAYHDENSFQDAGFTKKRYIAPSLTYKASDRLTLMLNTEFLSSEGTNPTMLFLDRSKPLAQKNLAELGYDNKRSYTSNYLSIKTPTSSIQAQAIYKLSDTWTSQTVVSRGSSKSQGYYTYLDQMPDLLDGSPAFQRWISYQNGATYTTDIQQNFTGDFKIGQFRNRIVAGLDYFNRNTQGSNSGYTTFGQINMAGLETGNLSRAHADSVLANQPIYTSNLTQETYSAYVSDVFNILPSLSVMASLRVDHFKNGGLTATSADKYEQTALSPKFGIVYQPILNTLSVFANYMNGFNNSAPRQLQDGSFQSFKPEQANQMEAGAKVNLLGGMITGSLSYYDIKVKNIVMQRGVNDYIQGGERTSRGIEGEIVANPVAGLNIVAGYSYNDSKYVSTLDKDYEGRRPEEAGPRNLGNLWVTYKFQNGAVKGFGVGFGGNYASESMILNRLTTGVFSLPSYTVLNGSLFYNTNKFNIAFKLDNLTNKEYYKGWSTVEPQMPRRFSGNVTFKF</sequence>